<reference evidence="1" key="1">
    <citation type="journal article" date="2021" name="Mol. Plant Microbe Interact.">
        <title>Complete Genome Sequence of the Plant-Pathogenic Fungus Colletotrichum lupini.</title>
        <authorList>
            <person name="Baroncelli R."/>
            <person name="Pensec F."/>
            <person name="Da Lio D."/>
            <person name="Boufleur T."/>
            <person name="Vicente I."/>
            <person name="Sarrocco S."/>
            <person name="Picot A."/>
            <person name="Baraldi E."/>
            <person name="Sukno S."/>
            <person name="Thon M."/>
            <person name="Le Floch G."/>
        </authorList>
    </citation>
    <scope>NUCLEOTIDE SEQUENCE</scope>
    <source>
        <strain evidence="1">IMI 504893</strain>
    </source>
</reference>
<keyword evidence="2" id="KW-1185">Reference proteome</keyword>
<name>A0A9Q8WIF6_9PEZI</name>
<accession>A0A9Q8WIF6</accession>
<dbReference type="AlphaFoldDB" id="A0A9Q8WIF6"/>
<sequence length="151" mass="17232">MKQAIHITTCRFCTKGLESAKYLHKYEHGFENETGGRNMSVRVWMIEFEGIDTRIHLQVIGAIGRCRELRVEDPRGVMGTFSVDGFKQLLTIWILLSTAGVYCEREGTGHSKEDSRSLRRLEELEDSIVGTEIDAYIIQPGVLERLIKTSR</sequence>
<evidence type="ECO:0000313" key="1">
    <source>
        <dbReference type="EMBL" id="UQC83780.1"/>
    </source>
</evidence>
<dbReference type="KEGG" id="clup:CLUP02_09276"/>
<dbReference type="EMBL" id="CP019476">
    <property type="protein sequence ID" value="UQC83780.1"/>
    <property type="molecule type" value="Genomic_DNA"/>
</dbReference>
<dbReference type="RefSeq" id="XP_049145399.1">
    <property type="nucleotide sequence ID" value="XM_049288255.1"/>
</dbReference>
<evidence type="ECO:0000313" key="2">
    <source>
        <dbReference type="Proteomes" id="UP000830671"/>
    </source>
</evidence>
<protein>
    <submittedName>
        <fullName evidence="1">Uncharacterized protein</fullName>
    </submittedName>
</protein>
<dbReference type="GeneID" id="73343265"/>
<organism evidence="1 2">
    <name type="scientific">Colletotrichum lupini</name>
    <dbReference type="NCBI Taxonomy" id="145971"/>
    <lineage>
        <taxon>Eukaryota</taxon>
        <taxon>Fungi</taxon>
        <taxon>Dikarya</taxon>
        <taxon>Ascomycota</taxon>
        <taxon>Pezizomycotina</taxon>
        <taxon>Sordariomycetes</taxon>
        <taxon>Hypocreomycetidae</taxon>
        <taxon>Glomerellales</taxon>
        <taxon>Glomerellaceae</taxon>
        <taxon>Colletotrichum</taxon>
        <taxon>Colletotrichum acutatum species complex</taxon>
    </lineage>
</organism>
<dbReference type="Proteomes" id="UP000830671">
    <property type="component" value="Chromosome 4"/>
</dbReference>
<proteinExistence type="predicted"/>
<gene>
    <name evidence="1" type="ORF">CLUP02_09276</name>
</gene>